<keyword evidence="3" id="KW-1003">Cell membrane</keyword>
<reference evidence="11 12" key="1">
    <citation type="submission" date="2021-03" db="EMBL/GenBank/DDBJ databases">
        <title>Genomic Encyclopedia of Type Strains, Phase IV (KMG-IV): sequencing the most valuable type-strain genomes for metagenomic binning, comparative biology and taxonomic classification.</title>
        <authorList>
            <person name="Goeker M."/>
        </authorList>
    </citation>
    <scope>NUCLEOTIDE SEQUENCE [LARGE SCALE GENOMIC DNA]</scope>
    <source>
        <strain evidence="11 12">DSM 27138</strain>
    </source>
</reference>
<evidence type="ECO:0000256" key="5">
    <source>
        <dbReference type="ARBA" id="ARBA00022692"/>
    </source>
</evidence>
<feature type="transmembrane region" description="Helical" evidence="10">
    <location>
        <begin position="68"/>
        <end position="89"/>
    </location>
</feature>
<evidence type="ECO:0000256" key="3">
    <source>
        <dbReference type="ARBA" id="ARBA00022475"/>
    </source>
</evidence>
<dbReference type="Pfam" id="PF02653">
    <property type="entry name" value="BPD_transp_2"/>
    <property type="match status" value="1"/>
</dbReference>
<evidence type="ECO:0000256" key="7">
    <source>
        <dbReference type="ARBA" id="ARBA00022989"/>
    </source>
</evidence>
<evidence type="ECO:0000256" key="10">
    <source>
        <dbReference type="SAM" id="Phobius"/>
    </source>
</evidence>
<dbReference type="RefSeq" id="WP_209465631.1">
    <property type="nucleotide sequence ID" value="NZ_JAGGLG010000005.1"/>
</dbReference>
<dbReference type="InterPro" id="IPR052157">
    <property type="entry name" value="BCAA_transport_permease"/>
</dbReference>
<dbReference type="InterPro" id="IPR001851">
    <property type="entry name" value="ABC_transp_permease"/>
</dbReference>
<evidence type="ECO:0000256" key="9">
    <source>
        <dbReference type="ARBA" id="ARBA00037998"/>
    </source>
</evidence>
<keyword evidence="2" id="KW-0813">Transport</keyword>
<feature type="transmembrane region" description="Helical" evidence="10">
    <location>
        <begin position="199"/>
        <end position="220"/>
    </location>
</feature>
<comment type="similarity">
    <text evidence="9">Belongs to the binding-protein-dependent transport system permease family. LivHM subfamily.</text>
</comment>
<evidence type="ECO:0000256" key="2">
    <source>
        <dbReference type="ARBA" id="ARBA00022448"/>
    </source>
</evidence>
<keyword evidence="4" id="KW-0997">Cell inner membrane</keyword>
<evidence type="ECO:0000313" key="11">
    <source>
        <dbReference type="EMBL" id="MBP2017485.1"/>
    </source>
</evidence>
<evidence type="ECO:0000256" key="6">
    <source>
        <dbReference type="ARBA" id="ARBA00022970"/>
    </source>
</evidence>
<keyword evidence="8 10" id="KW-0472">Membrane</keyword>
<accession>A0ABS4JPN8</accession>
<protein>
    <submittedName>
        <fullName evidence="11">Branched-chain amino acid transport system permease protein</fullName>
    </submittedName>
</protein>
<keyword evidence="5 10" id="KW-0812">Transmembrane</keyword>
<dbReference type="EMBL" id="JAGGLG010000005">
    <property type="protein sequence ID" value="MBP2017485.1"/>
    <property type="molecule type" value="Genomic_DNA"/>
</dbReference>
<dbReference type="PANTHER" id="PTHR11795">
    <property type="entry name" value="BRANCHED-CHAIN AMINO ACID TRANSPORT SYSTEM PERMEASE PROTEIN LIVH"/>
    <property type="match status" value="1"/>
</dbReference>
<evidence type="ECO:0000256" key="4">
    <source>
        <dbReference type="ARBA" id="ARBA00022519"/>
    </source>
</evidence>
<dbReference type="Proteomes" id="UP001519289">
    <property type="component" value="Unassembled WGS sequence"/>
</dbReference>
<keyword evidence="6" id="KW-0029">Amino-acid transport</keyword>
<sequence length="302" mass="32023">MSQVLEQLLNALVIGSFYALVALGYSMVYGIIRLINFAHGDLYMLGAFFGYSALLLLGKTFLGTGVTGILAAMLTAMALTGGLGVLVERIAYRPLRGSPRIILLITALGMSLFLENAVMVFKPWGASFRVYPVTLGRAGFDLFGVHIGYAHLAIFAMALFLMAGLHLFVEKSVWGKAMRAVAFDREAAQLMGINANRMISMGFFLGSIMAAAAGVMAGLYYGQINFLMGFLVGLKAFTASVLGGIGNLPGAMLGGMLLGVLEVFGTSAVGGQWKDVFAFGALILILVFKPTGLLGERTAGRM</sequence>
<gene>
    <name evidence="11" type="ORF">J2Z79_000868</name>
</gene>
<feature type="transmembrane region" description="Helical" evidence="10">
    <location>
        <begin position="149"/>
        <end position="169"/>
    </location>
</feature>
<feature type="transmembrane region" description="Helical" evidence="10">
    <location>
        <begin position="252"/>
        <end position="270"/>
    </location>
</feature>
<dbReference type="CDD" id="cd06582">
    <property type="entry name" value="TM_PBP1_LivH_like"/>
    <property type="match status" value="1"/>
</dbReference>
<organism evidence="11 12">
    <name type="scientific">Symbiobacterium terraclitae</name>
    <dbReference type="NCBI Taxonomy" id="557451"/>
    <lineage>
        <taxon>Bacteria</taxon>
        <taxon>Bacillati</taxon>
        <taxon>Bacillota</taxon>
        <taxon>Clostridia</taxon>
        <taxon>Eubacteriales</taxon>
        <taxon>Symbiobacteriaceae</taxon>
        <taxon>Symbiobacterium</taxon>
    </lineage>
</organism>
<name>A0ABS4JPN8_9FIRM</name>
<keyword evidence="12" id="KW-1185">Reference proteome</keyword>
<comment type="subcellular location">
    <subcellularLocation>
        <location evidence="1">Cell membrane</location>
        <topology evidence="1">Multi-pass membrane protein</topology>
    </subcellularLocation>
</comment>
<dbReference type="PANTHER" id="PTHR11795:SF371">
    <property type="entry name" value="HIGH-AFFINITY BRANCHED-CHAIN AMINO ACID TRANSPORT SYSTEM PERMEASE PROTEIN LIVH"/>
    <property type="match status" value="1"/>
</dbReference>
<evidence type="ECO:0000256" key="1">
    <source>
        <dbReference type="ARBA" id="ARBA00004651"/>
    </source>
</evidence>
<feature type="transmembrane region" description="Helical" evidence="10">
    <location>
        <begin position="12"/>
        <end position="35"/>
    </location>
</feature>
<feature type="transmembrane region" description="Helical" evidence="10">
    <location>
        <begin position="101"/>
        <end position="121"/>
    </location>
</feature>
<comment type="caution">
    <text evidence="11">The sequence shown here is derived from an EMBL/GenBank/DDBJ whole genome shotgun (WGS) entry which is preliminary data.</text>
</comment>
<proteinExistence type="inferred from homology"/>
<feature type="transmembrane region" description="Helical" evidence="10">
    <location>
        <begin position="276"/>
        <end position="295"/>
    </location>
</feature>
<evidence type="ECO:0000313" key="12">
    <source>
        <dbReference type="Proteomes" id="UP001519289"/>
    </source>
</evidence>
<keyword evidence="7 10" id="KW-1133">Transmembrane helix</keyword>
<evidence type="ECO:0000256" key="8">
    <source>
        <dbReference type="ARBA" id="ARBA00023136"/>
    </source>
</evidence>